<dbReference type="PANTHER" id="PTHR16305:SF35">
    <property type="entry name" value="TRANSCRIPTIONAL ACTIVATOR DOMAIN"/>
    <property type="match status" value="1"/>
</dbReference>
<name>A0ABP7IYQ6_9ACTN</name>
<evidence type="ECO:0000313" key="5">
    <source>
        <dbReference type="Proteomes" id="UP001501821"/>
    </source>
</evidence>
<dbReference type="Gene3D" id="1.25.40.10">
    <property type="entry name" value="Tetratricopeptide repeat domain"/>
    <property type="match status" value="1"/>
</dbReference>
<dbReference type="InterPro" id="IPR036388">
    <property type="entry name" value="WH-like_DNA-bd_sf"/>
</dbReference>
<reference evidence="5" key="1">
    <citation type="journal article" date="2019" name="Int. J. Syst. Evol. Microbiol.">
        <title>The Global Catalogue of Microorganisms (GCM) 10K type strain sequencing project: providing services to taxonomists for standard genome sequencing and annotation.</title>
        <authorList>
            <consortium name="The Broad Institute Genomics Platform"/>
            <consortium name="The Broad Institute Genome Sequencing Center for Infectious Disease"/>
            <person name="Wu L."/>
            <person name="Ma J."/>
        </authorList>
    </citation>
    <scope>NUCLEOTIDE SEQUENCE [LARGE SCALE GENOMIC DNA]</scope>
    <source>
        <strain evidence="5">JCM 16953</strain>
    </source>
</reference>
<dbReference type="InterPro" id="IPR016032">
    <property type="entry name" value="Sig_transdc_resp-reg_C-effctor"/>
</dbReference>
<evidence type="ECO:0000256" key="1">
    <source>
        <dbReference type="ARBA" id="ARBA00022741"/>
    </source>
</evidence>
<dbReference type="Pfam" id="PF00196">
    <property type="entry name" value="GerE"/>
    <property type="match status" value="1"/>
</dbReference>
<dbReference type="CDD" id="cd06170">
    <property type="entry name" value="LuxR_C_like"/>
    <property type="match status" value="1"/>
</dbReference>
<dbReference type="PRINTS" id="PR00038">
    <property type="entry name" value="HTHLUXR"/>
</dbReference>
<dbReference type="EMBL" id="BAABAH010000015">
    <property type="protein sequence ID" value="GAA3829950.1"/>
    <property type="molecule type" value="Genomic_DNA"/>
</dbReference>
<evidence type="ECO:0000313" key="4">
    <source>
        <dbReference type="EMBL" id="GAA3829950.1"/>
    </source>
</evidence>
<dbReference type="PANTHER" id="PTHR16305">
    <property type="entry name" value="TESTICULAR SOLUBLE ADENYLYL CYCLASE"/>
    <property type="match status" value="1"/>
</dbReference>
<evidence type="ECO:0000259" key="3">
    <source>
        <dbReference type="PROSITE" id="PS50043"/>
    </source>
</evidence>
<dbReference type="Gene3D" id="1.10.10.10">
    <property type="entry name" value="Winged helix-like DNA-binding domain superfamily/Winged helix DNA-binding domain"/>
    <property type="match status" value="1"/>
</dbReference>
<keyword evidence="2" id="KW-0067">ATP-binding</keyword>
<organism evidence="4 5">
    <name type="scientific">Nocardioides panacisoli</name>
    <dbReference type="NCBI Taxonomy" id="627624"/>
    <lineage>
        <taxon>Bacteria</taxon>
        <taxon>Bacillati</taxon>
        <taxon>Actinomycetota</taxon>
        <taxon>Actinomycetes</taxon>
        <taxon>Propionibacteriales</taxon>
        <taxon>Nocardioidaceae</taxon>
        <taxon>Nocardioides</taxon>
    </lineage>
</organism>
<dbReference type="Proteomes" id="UP001501821">
    <property type="component" value="Unassembled WGS sequence"/>
</dbReference>
<feature type="domain" description="HTH luxR-type" evidence="3">
    <location>
        <begin position="941"/>
        <end position="1006"/>
    </location>
</feature>
<accession>A0ABP7IYQ6</accession>
<dbReference type="SUPFAM" id="SSF52540">
    <property type="entry name" value="P-loop containing nucleoside triphosphate hydrolases"/>
    <property type="match status" value="1"/>
</dbReference>
<sequence length="1009" mass="108334">MTALRTGWPNPVRLSASGDTMVPVAAHTSRTMVGRDSEITELAGLVGLGTPDRPWRGRPGAVLLSGDAGVGKTRLLMELRDLARAEDWRVYAGHCLDFGESALPYLPFSEVLGRFAADQPELVDRVAATHPAITRLQPGRRVRAADGDAGGAVSEPGATGDRSELFEAFHALLDAGAAETPLLVVIEDAHWADQSTRDLLGFLFTRSFENPVALVASYRSDDLHRRHPLRRQVAEWSRIPSVDRLQLSRLSEPAVRALIAELAPVRLPERQVATIVDRAEGNAFFVEELVASECADGLPNDLADLLLVRIDRLGEHARQVVRLASVAGRRVSHALLAAASDLSPGDLEEGVRQAVEMNVLVAGTGTYSFRHALLGEAVYDDLLPGERVRLHHQYVDALTSEPGRGTAAELARHARRSMDLDRAATASIEAGDEAIGVSGPDEAAHHYQQALELLADPDRAARLEVDLSKLAVKAADALSTSGDNQRAAELLAEHLERLPDDTSANARARLLSEYAMTLCYIETPLDQVAISEEAMALAPVGESPLRAKVLSTHARVLMNFDRFEEGETVATEALALAERLGMHAVASEAVTTLTSMRIRSGHDGDDRRQLQEALEDAVRRAAAAGAVPAELRGRFLLGRAHQDHAEWEDAARWFQSGLDRGLAVGLPWAPYSLEARWQLAWVEYMRGEWDHALELVAVVDDPSGPLIPRAIIEPVRLAIETDRGQDVSAEIARLRKTWADEGGIAVFAAGPEIEAAGRAADAAAALAAYDDVVGLLSVIWHEHFGGRVRLAAQTLDALARALPAVPSTDRPALLDRAAGLAADAAAVVAAELGPWGPEGVAWELRVTAEHLRVRWLAGIDAPAREELLDAWASAVAAYERLGAVPELAKVRATYAGILRLVGETGRARDQGDLAREVAHRLRMATVLDDLKAAGNAPARATGAASHQLTAREREILALVADGRSNGEIGRQLFISTKTVSVHVSNILGKLGAAGRTEAAAIARRDGLLP</sequence>
<keyword evidence="5" id="KW-1185">Reference proteome</keyword>
<dbReference type="PROSITE" id="PS00622">
    <property type="entry name" value="HTH_LUXR_1"/>
    <property type="match status" value="1"/>
</dbReference>
<dbReference type="InterPro" id="IPR000792">
    <property type="entry name" value="Tscrpt_reg_LuxR_C"/>
</dbReference>
<dbReference type="PROSITE" id="PS50043">
    <property type="entry name" value="HTH_LUXR_2"/>
    <property type="match status" value="1"/>
</dbReference>
<dbReference type="InterPro" id="IPR041664">
    <property type="entry name" value="AAA_16"/>
</dbReference>
<keyword evidence="1" id="KW-0547">Nucleotide-binding</keyword>
<dbReference type="SUPFAM" id="SSF46894">
    <property type="entry name" value="C-terminal effector domain of the bipartite response regulators"/>
    <property type="match status" value="1"/>
</dbReference>
<dbReference type="InterPro" id="IPR011990">
    <property type="entry name" value="TPR-like_helical_dom_sf"/>
</dbReference>
<proteinExistence type="predicted"/>
<gene>
    <name evidence="4" type="ORF">GCM10022242_34210</name>
</gene>
<dbReference type="InterPro" id="IPR027417">
    <property type="entry name" value="P-loop_NTPase"/>
</dbReference>
<dbReference type="SUPFAM" id="SSF48452">
    <property type="entry name" value="TPR-like"/>
    <property type="match status" value="1"/>
</dbReference>
<comment type="caution">
    <text evidence="4">The sequence shown here is derived from an EMBL/GenBank/DDBJ whole genome shotgun (WGS) entry which is preliminary data.</text>
</comment>
<protein>
    <submittedName>
        <fullName evidence="4">Helix-turn-helix transcriptional regulator</fullName>
    </submittedName>
</protein>
<dbReference type="Pfam" id="PF13191">
    <property type="entry name" value="AAA_16"/>
    <property type="match status" value="1"/>
</dbReference>
<dbReference type="SMART" id="SM00421">
    <property type="entry name" value="HTH_LUXR"/>
    <property type="match status" value="1"/>
</dbReference>
<evidence type="ECO:0000256" key="2">
    <source>
        <dbReference type="ARBA" id="ARBA00022840"/>
    </source>
</evidence>